<evidence type="ECO:0000313" key="1">
    <source>
        <dbReference type="EMBL" id="GAH72766.1"/>
    </source>
</evidence>
<accession>X1HRH5</accession>
<evidence type="ECO:0008006" key="2">
    <source>
        <dbReference type="Google" id="ProtNLM"/>
    </source>
</evidence>
<organism evidence="1">
    <name type="scientific">marine sediment metagenome</name>
    <dbReference type="NCBI Taxonomy" id="412755"/>
    <lineage>
        <taxon>unclassified sequences</taxon>
        <taxon>metagenomes</taxon>
        <taxon>ecological metagenomes</taxon>
    </lineage>
</organism>
<name>X1HRH5_9ZZZZ</name>
<dbReference type="SUPFAM" id="SSF55753">
    <property type="entry name" value="Actin depolymerizing proteins"/>
    <property type="match status" value="1"/>
</dbReference>
<dbReference type="AlphaFoldDB" id="X1HRH5"/>
<sequence>MNILENQFLLFEIDEENENFVEIEVENGPIYTPLDSSSIFIIVDPINKAIWIYNGEKVSIRNKFIATQEAPNIRDMYGVDFKIVAVDEGSEPSEFLEIIGL</sequence>
<dbReference type="Gene3D" id="3.40.20.10">
    <property type="entry name" value="Severin"/>
    <property type="match status" value="1"/>
</dbReference>
<dbReference type="EMBL" id="BARU01028622">
    <property type="protein sequence ID" value="GAH72766.1"/>
    <property type="molecule type" value="Genomic_DNA"/>
</dbReference>
<gene>
    <name evidence="1" type="ORF">S03H2_45664</name>
</gene>
<proteinExistence type="predicted"/>
<reference evidence="1" key="1">
    <citation type="journal article" date="2014" name="Front. Microbiol.">
        <title>High frequency of phylogenetically diverse reductive dehalogenase-homologous genes in deep subseafloor sedimentary metagenomes.</title>
        <authorList>
            <person name="Kawai M."/>
            <person name="Futagami T."/>
            <person name="Toyoda A."/>
            <person name="Takaki Y."/>
            <person name="Nishi S."/>
            <person name="Hori S."/>
            <person name="Arai W."/>
            <person name="Tsubouchi T."/>
            <person name="Morono Y."/>
            <person name="Uchiyama I."/>
            <person name="Ito T."/>
            <person name="Fujiyama A."/>
            <person name="Inagaki F."/>
            <person name="Takami H."/>
        </authorList>
    </citation>
    <scope>NUCLEOTIDE SEQUENCE</scope>
    <source>
        <strain evidence="1">Expedition CK06-06</strain>
    </source>
</reference>
<dbReference type="InterPro" id="IPR029006">
    <property type="entry name" value="ADF-H/Gelsolin-like_dom_sf"/>
</dbReference>
<comment type="caution">
    <text evidence="1">The sequence shown here is derived from an EMBL/GenBank/DDBJ whole genome shotgun (WGS) entry which is preliminary data.</text>
</comment>
<protein>
    <recommendedName>
        <fullName evidence="2">Gelsolin-like domain-containing protein</fullName>
    </recommendedName>
</protein>